<accession>A0ABR3K1X7</accession>
<keyword evidence="4" id="KW-0804">Transcription</keyword>
<dbReference type="Pfam" id="PF00096">
    <property type="entry name" value="zf-C2H2"/>
    <property type="match status" value="2"/>
</dbReference>
<keyword evidence="6" id="KW-0863">Zinc-finger</keyword>
<evidence type="ECO:0000313" key="11">
    <source>
        <dbReference type="Proteomes" id="UP001556367"/>
    </source>
</evidence>
<evidence type="ECO:0008006" key="12">
    <source>
        <dbReference type="Google" id="ProtNLM"/>
    </source>
</evidence>
<dbReference type="Pfam" id="PF00172">
    <property type="entry name" value="Zn_clus"/>
    <property type="match status" value="1"/>
</dbReference>
<evidence type="ECO:0000256" key="3">
    <source>
        <dbReference type="ARBA" id="ARBA00023015"/>
    </source>
</evidence>
<evidence type="ECO:0000259" key="8">
    <source>
        <dbReference type="PROSITE" id="PS50048"/>
    </source>
</evidence>
<evidence type="ECO:0000256" key="5">
    <source>
        <dbReference type="ARBA" id="ARBA00023242"/>
    </source>
</evidence>
<dbReference type="SMART" id="SM00355">
    <property type="entry name" value="ZnF_C2H2"/>
    <property type="match status" value="2"/>
</dbReference>
<dbReference type="InterPro" id="IPR013087">
    <property type="entry name" value="Znf_C2H2_type"/>
</dbReference>
<feature type="domain" description="C2H2-type" evidence="9">
    <location>
        <begin position="44"/>
        <end position="71"/>
    </location>
</feature>
<dbReference type="Pfam" id="PF04082">
    <property type="entry name" value="Fungal_trans"/>
    <property type="match status" value="1"/>
</dbReference>
<dbReference type="InterPro" id="IPR036864">
    <property type="entry name" value="Zn2-C6_fun-type_DNA-bd_sf"/>
</dbReference>
<dbReference type="InterPro" id="IPR001138">
    <property type="entry name" value="Zn2Cys6_DnaBD"/>
</dbReference>
<evidence type="ECO:0000256" key="1">
    <source>
        <dbReference type="ARBA" id="ARBA00022723"/>
    </source>
</evidence>
<proteinExistence type="predicted"/>
<dbReference type="Gene3D" id="3.30.160.60">
    <property type="entry name" value="Classic Zinc Finger"/>
    <property type="match status" value="2"/>
</dbReference>
<keyword evidence="5" id="KW-0539">Nucleus</keyword>
<evidence type="ECO:0000259" key="9">
    <source>
        <dbReference type="PROSITE" id="PS50157"/>
    </source>
</evidence>
<dbReference type="SMART" id="SM00066">
    <property type="entry name" value="GAL4"/>
    <property type="match status" value="1"/>
</dbReference>
<protein>
    <recommendedName>
        <fullName evidence="12">Zinc finger protein</fullName>
    </recommendedName>
</protein>
<keyword evidence="11" id="KW-1185">Reference proteome</keyword>
<dbReference type="EMBL" id="JASNQZ010000001">
    <property type="protein sequence ID" value="KAL0961258.1"/>
    <property type="molecule type" value="Genomic_DNA"/>
</dbReference>
<keyword evidence="1" id="KW-0479">Metal-binding</keyword>
<feature type="compositionally biased region" description="Basic residues" evidence="7">
    <location>
        <begin position="145"/>
        <end position="156"/>
    </location>
</feature>
<evidence type="ECO:0000256" key="7">
    <source>
        <dbReference type="SAM" id="MobiDB-lite"/>
    </source>
</evidence>
<sequence>MATPLLAMMPTALASRHSVDIKANGEVSRMRSHRGNMPSLPQTKYCSLCPAKFTRTTHLNRHLRSHTNERSHRCNICNAEFTRSDLLTRHKRTCGDSQNANKSRRKSCQACAESKIKCDLLFPCTKCSTRGRECVFINDPETSRNKKLAAQKRAAHRANASRSPQEKAGSIGAMTPGATSLPNLSPTPSQLFSGFPTPSHGSAALPLPYPILSSSTSSFTGYDSSPFSSSSGSSSASSSSSPRSEFFDNQQDILTNFDLGFDSLTLDSHLNRLFSSNMFEPFLDQSFPSCSPQSSHPVISGDFAWPEDQDFYSSYTNIASDGFAFPDSIASEAHFTTNLDYPSGLLPNTSPPTTTVPDLSIPGAVPCSTDVDSSATDSRALPTPAELQHYLYLFFTAFSAQVPVLHPSTWRMEGKPPILIRTMQACGALFVKTRVALNFINDTLSSTRDILLQDFARNSTDNAEQINLIIAVVLLQTIGLFHQRADQRVSSNVYHGMLVMMIRRTGIISRVASWTSGDLNDPNSLDSVWREWTTYESIKRALLLTYLHDCCHCMYFSLAPSFQTSEFDINLPCDEAVWKAADAREWLEVVRSTSPYGIGHPRFMGVNMQHALASLVDKQPSTAPLALNPFAHFVLIHSILRDIYAFRAENQVAESSGSAFIPAWNAHGSTESAKETLRPSQFALQNWLRSWLNGPETMLLEKGRDEPPFISNALPFYWLAQVSLLATQEGTAPLGLKALGAKAEGRFHLMKQWLDKIRSFLRRGDQIPAHLWDELMKIHGDASQAETRTTVVVDVDGQNGLLAFFPENGL</sequence>
<dbReference type="PROSITE" id="PS50157">
    <property type="entry name" value="ZINC_FINGER_C2H2_2"/>
    <property type="match status" value="2"/>
</dbReference>
<dbReference type="PROSITE" id="PS50048">
    <property type="entry name" value="ZN2_CY6_FUNGAL_2"/>
    <property type="match status" value="1"/>
</dbReference>
<evidence type="ECO:0000313" key="10">
    <source>
        <dbReference type="EMBL" id="KAL0961258.1"/>
    </source>
</evidence>
<dbReference type="PROSITE" id="PS00028">
    <property type="entry name" value="ZINC_FINGER_C2H2_1"/>
    <property type="match status" value="1"/>
</dbReference>
<evidence type="ECO:0000256" key="2">
    <source>
        <dbReference type="ARBA" id="ARBA00022833"/>
    </source>
</evidence>
<dbReference type="InterPro" id="IPR007219">
    <property type="entry name" value="XnlR_reg_dom"/>
</dbReference>
<feature type="region of interest" description="Disordered" evidence="7">
    <location>
        <begin position="145"/>
        <end position="195"/>
    </location>
</feature>
<dbReference type="SUPFAM" id="SSF57667">
    <property type="entry name" value="beta-beta-alpha zinc fingers"/>
    <property type="match status" value="1"/>
</dbReference>
<keyword evidence="3" id="KW-0805">Transcription regulation</keyword>
<dbReference type="SUPFAM" id="SSF57701">
    <property type="entry name" value="Zn2/Cys6 DNA-binding domain"/>
    <property type="match status" value="1"/>
</dbReference>
<dbReference type="CDD" id="cd00067">
    <property type="entry name" value="GAL4"/>
    <property type="match status" value="1"/>
</dbReference>
<dbReference type="PANTHER" id="PTHR47660">
    <property type="entry name" value="TRANSCRIPTION FACTOR WITH C2H2 AND ZN(2)-CYS(6) DNA BINDING DOMAIN (EUROFUNG)-RELATED-RELATED"/>
    <property type="match status" value="1"/>
</dbReference>
<keyword evidence="2" id="KW-0862">Zinc</keyword>
<dbReference type="Proteomes" id="UP001556367">
    <property type="component" value="Unassembled WGS sequence"/>
</dbReference>
<dbReference type="CDD" id="cd12148">
    <property type="entry name" value="fungal_TF_MHR"/>
    <property type="match status" value="1"/>
</dbReference>
<dbReference type="Gene3D" id="4.10.240.10">
    <property type="entry name" value="Zn(2)-C6 fungal-type DNA-binding domain"/>
    <property type="match status" value="1"/>
</dbReference>
<name>A0ABR3K1X7_9AGAR</name>
<feature type="compositionally biased region" description="Polar residues" evidence="7">
    <location>
        <begin position="177"/>
        <end position="192"/>
    </location>
</feature>
<dbReference type="PROSITE" id="PS00463">
    <property type="entry name" value="ZN2_CY6_FUNGAL_1"/>
    <property type="match status" value="1"/>
</dbReference>
<dbReference type="InterPro" id="IPR036236">
    <property type="entry name" value="Znf_C2H2_sf"/>
</dbReference>
<feature type="domain" description="Zn(2)-C6 fungal-type" evidence="8">
    <location>
        <begin position="107"/>
        <end position="136"/>
    </location>
</feature>
<reference evidence="11" key="1">
    <citation type="submission" date="2024-06" db="EMBL/GenBank/DDBJ databases">
        <title>Multi-omics analyses provide insights into the biosynthesis of the anticancer antibiotic pleurotin in Hohenbuehelia grisea.</title>
        <authorList>
            <person name="Weaver J.A."/>
            <person name="Alberti F."/>
        </authorList>
    </citation>
    <scope>NUCLEOTIDE SEQUENCE [LARGE SCALE GENOMIC DNA]</scope>
    <source>
        <strain evidence="11">T-177</strain>
    </source>
</reference>
<gene>
    <name evidence="10" type="ORF">HGRIS_006220</name>
</gene>
<organism evidence="10 11">
    <name type="scientific">Hohenbuehelia grisea</name>
    <dbReference type="NCBI Taxonomy" id="104357"/>
    <lineage>
        <taxon>Eukaryota</taxon>
        <taxon>Fungi</taxon>
        <taxon>Dikarya</taxon>
        <taxon>Basidiomycota</taxon>
        <taxon>Agaricomycotina</taxon>
        <taxon>Agaricomycetes</taxon>
        <taxon>Agaricomycetidae</taxon>
        <taxon>Agaricales</taxon>
        <taxon>Pleurotineae</taxon>
        <taxon>Pleurotaceae</taxon>
        <taxon>Hohenbuehelia</taxon>
    </lineage>
</organism>
<evidence type="ECO:0000256" key="4">
    <source>
        <dbReference type="ARBA" id="ARBA00023163"/>
    </source>
</evidence>
<evidence type="ECO:0000256" key="6">
    <source>
        <dbReference type="PROSITE-ProRule" id="PRU00042"/>
    </source>
</evidence>
<comment type="caution">
    <text evidence="10">The sequence shown here is derived from an EMBL/GenBank/DDBJ whole genome shotgun (WGS) entry which is preliminary data.</text>
</comment>
<feature type="domain" description="C2H2-type" evidence="9">
    <location>
        <begin position="72"/>
        <end position="103"/>
    </location>
</feature>